<gene>
    <name evidence="2" type="ORF">C1752_00616</name>
</gene>
<name>A0A2W1JN34_9CYAN</name>
<dbReference type="EMBL" id="PQWO01000002">
    <property type="protein sequence ID" value="PZD74699.1"/>
    <property type="molecule type" value="Genomic_DNA"/>
</dbReference>
<feature type="signal peptide" evidence="1">
    <location>
        <begin position="1"/>
        <end position="39"/>
    </location>
</feature>
<protein>
    <submittedName>
        <fullName evidence="2">Uncharacterized protein</fullName>
    </submittedName>
</protein>
<reference evidence="2 3" key="1">
    <citation type="journal article" date="2018" name="Sci. Rep.">
        <title>A novel species of the marine cyanobacterium Acaryochloris with a unique pigment content and lifestyle.</title>
        <authorList>
            <person name="Partensky F."/>
            <person name="Six C."/>
            <person name="Ratin M."/>
            <person name="Garczarek L."/>
            <person name="Vaulot D."/>
            <person name="Probert I."/>
            <person name="Calteau A."/>
            <person name="Gourvil P."/>
            <person name="Marie D."/>
            <person name="Grebert T."/>
            <person name="Bouchier C."/>
            <person name="Le Panse S."/>
            <person name="Gachenot M."/>
            <person name="Rodriguez F."/>
            <person name="Garrido J.L."/>
        </authorList>
    </citation>
    <scope>NUCLEOTIDE SEQUENCE [LARGE SCALE GENOMIC DNA]</scope>
    <source>
        <strain evidence="2 3">RCC1774</strain>
    </source>
</reference>
<feature type="chain" id="PRO_5015856826" evidence="1">
    <location>
        <begin position="40"/>
        <end position="270"/>
    </location>
</feature>
<dbReference type="AlphaFoldDB" id="A0A2W1JN34"/>
<dbReference type="Proteomes" id="UP000248857">
    <property type="component" value="Unassembled WGS sequence"/>
</dbReference>
<organism evidence="2 3">
    <name type="scientific">Acaryochloris thomasi RCC1774</name>
    <dbReference type="NCBI Taxonomy" id="1764569"/>
    <lineage>
        <taxon>Bacteria</taxon>
        <taxon>Bacillati</taxon>
        <taxon>Cyanobacteriota</taxon>
        <taxon>Cyanophyceae</taxon>
        <taxon>Acaryochloridales</taxon>
        <taxon>Acaryochloridaceae</taxon>
        <taxon>Acaryochloris</taxon>
        <taxon>Acaryochloris thomasi</taxon>
    </lineage>
</organism>
<evidence type="ECO:0000313" key="2">
    <source>
        <dbReference type="EMBL" id="PZD74699.1"/>
    </source>
</evidence>
<evidence type="ECO:0000256" key="1">
    <source>
        <dbReference type="SAM" id="SignalP"/>
    </source>
</evidence>
<proteinExistence type="predicted"/>
<evidence type="ECO:0000313" key="3">
    <source>
        <dbReference type="Proteomes" id="UP000248857"/>
    </source>
</evidence>
<accession>A0A2W1JN34</accession>
<dbReference type="RefSeq" id="WP_233501306.1">
    <property type="nucleotide sequence ID" value="NZ_CAWNWM010000002.1"/>
</dbReference>
<keyword evidence="1" id="KW-0732">Signal</keyword>
<keyword evidence="3" id="KW-1185">Reference proteome</keyword>
<sequence length="270" mass="29467">MSIKKRDRSSSLSTPTTLRLIGKGSMMSVLLALATLVTACEPAEENPNADSNVTTEEVAEQTEAVDGQVVTVRSEVQQKIGDSSFTLDNEGEEIVVVNASGKPFVLPAEDDYEIQATGEVTNFVLADIEREYSLGLDADLYVDYESKPAIIAQSLALAPDPGEITQNPARFYDLPIAVEGEVEDVIDGTSFTLDEEQLFGATDLLVINTPITDALDGETVTVTGQLRKFVLAEFERDYDLTWDLDIKEKLEAEYSDKPVFVADALYPKAQ</sequence>
<comment type="caution">
    <text evidence="2">The sequence shown here is derived from an EMBL/GenBank/DDBJ whole genome shotgun (WGS) entry which is preliminary data.</text>
</comment>